<dbReference type="PROSITE" id="PS51257">
    <property type="entry name" value="PROKAR_LIPOPROTEIN"/>
    <property type="match status" value="1"/>
</dbReference>
<dbReference type="EMBL" id="SRPF01000003">
    <property type="protein sequence ID" value="TGN39458.1"/>
    <property type="molecule type" value="Genomic_DNA"/>
</dbReference>
<evidence type="ECO:0000313" key="2">
    <source>
        <dbReference type="EMBL" id="TGN39458.1"/>
    </source>
</evidence>
<gene>
    <name evidence="2" type="ORF">E5Q11_12600</name>
</gene>
<keyword evidence="3" id="KW-1185">Reference proteome</keyword>
<organism evidence="2 3">
    <name type="scientific">Marinobacter confluentis</name>
    <dbReference type="NCBI Taxonomy" id="1697557"/>
    <lineage>
        <taxon>Bacteria</taxon>
        <taxon>Pseudomonadati</taxon>
        <taxon>Pseudomonadota</taxon>
        <taxon>Gammaproteobacteria</taxon>
        <taxon>Pseudomonadales</taxon>
        <taxon>Marinobacteraceae</taxon>
        <taxon>Marinobacter</taxon>
    </lineage>
</organism>
<evidence type="ECO:0000256" key="1">
    <source>
        <dbReference type="SAM" id="SignalP"/>
    </source>
</evidence>
<dbReference type="OrthoDB" id="9984700at2"/>
<dbReference type="Proteomes" id="UP000298325">
    <property type="component" value="Unassembled WGS sequence"/>
</dbReference>
<evidence type="ECO:0000313" key="3">
    <source>
        <dbReference type="Proteomes" id="UP000298325"/>
    </source>
</evidence>
<dbReference type="AlphaFoldDB" id="A0A4Z1C8V2"/>
<feature type="chain" id="PRO_5021394134" description="Lipoprotein" evidence="1">
    <location>
        <begin position="26"/>
        <end position="246"/>
    </location>
</feature>
<feature type="signal peptide" evidence="1">
    <location>
        <begin position="1"/>
        <end position="25"/>
    </location>
</feature>
<accession>A0A4Z1C8V2</accession>
<evidence type="ECO:0008006" key="4">
    <source>
        <dbReference type="Google" id="ProtNLM"/>
    </source>
</evidence>
<reference evidence="2 3" key="1">
    <citation type="submission" date="2019-04" db="EMBL/GenBank/DDBJ databases">
        <authorList>
            <person name="Park S."/>
            <person name="Yoon J.-H."/>
        </authorList>
    </citation>
    <scope>NUCLEOTIDE SEQUENCE [LARGE SCALE GENOMIC DNA]</scope>
    <source>
        <strain evidence="2 3">HJM-18</strain>
    </source>
</reference>
<keyword evidence="1" id="KW-0732">Signal</keyword>
<comment type="caution">
    <text evidence="2">The sequence shown here is derived from an EMBL/GenBank/DDBJ whole genome shotgun (WGS) entry which is preliminary data.</text>
</comment>
<sequence length="246" mass="27364">MFQSKSNLRQSINFRFLMAPLLAVSASGCGTSALPEADFNASEGRCYSMTPLLETLPQGSQIGSLVEVERGCTFNRVWATYAEDESPNSPYFYISANVLDGQSPFVRDFTLDGTAEISGPIFPKEAYTSEGNSAVESYESCQKLGVELGNARQMQDFHIVTDIAGQSACISTYTFNGKLTGNLRILSKPDIMMNIRYFRELDRQPYDYDADDIAELMLPVAAELNIPNRDWPSPLGKNEEQDSERR</sequence>
<dbReference type="RefSeq" id="WP_135803767.1">
    <property type="nucleotide sequence ID" value="NZ_SRPF01000003.1"/>
</dbReference>
<proteinExistence type="predicted"/>
<protein>
    <recommendedName>
        <fullName evidence="4">Lipoprotein</fullName>
    </recommendedName>
</protein>
<name>A0A4Z1C8V2_9GAMM</name>